<dbReference type="InterPro" id="IPR011161">
    <property type="entry name" value="MHC_I-like_Ag-recog"/>
</dbReference>
<keyword evidence="3 12" id="KW-0812">Transmembrane</keyword>
<keyword evidence="15" id="KW-1185">Reference proteome</keyword>
<dbReference type="Proteomes" id="UP000694380">
    <property type="component" value="Unplaced"/>
</dbReference>
<evidence type="ECO:0000256" key="7">
    <source>
        <dbReference type="ARBA" id="ARBA00023136"/>
    </source>
</evidence>
<reference evidence="14" key="2">
    <citation type="submission" date="2025-09" db="UniProtKB">
        <authorList>
            <consortium name="Ensembl"/>
        </authorList>
    </citation>
    <scope>IDENTIFICATION</scope>
</reference>
<dbReference type="SUPFAM" id="SSF48726">
    <property type="entry name" value="Immunoglobulin"/>
    <property type="match status" value="1"/>
</dbReference>
<evidence type="ECO:0000256" key="2">
    <source>
        <dbReference type="ARBA" id="ARBA00022451"/>
    </source>
</evidence>
<evidence type="ECO:0000256" key="5">
    <source>
        <dbReference type="ARBA" id="ARBA00022859"/>
    </source>
</evidence>
<dbReference type="PROSITE" id="PS50835">
    <property type="entry name" value="IG_LIKE"/>
    <property type="match status" value="1"/>
</dbReference>
<dbReference type="InterPro" id="IPR013783">
    <property type="entry name" value="Ig-like_fold"/>
</dbReference>
<dbReference type="InterPro" id="IPR011162">
    <property type="entry name" value="MHC_I/II-like_Ag-recog"/>
</dbReference>
<evidence type="ECO:0000256" key="10">
    <source>
        <dbReference type="RuleBase" id="RU004439"/>
    </source>
</evidence>
<dbReference type="Gene3D" id="2.40.70.10">
    <property type="entry name" value="Acid Proteases"/>
    <property type="match status" value="1"/>
</dbReference>
<keyword evidence="5" id="KW-0391">Immunity</keyword>
<evidence type="ECO:0000256" key="9">
    <source>
        <dbReference type="ARBA" id="ARBA00023180"/>
    </source>
</evidence>
<protein>
    <recommendedName>
        <fullName evidence="13">Ig-like domain-containing protein</fullName>
    </recommendedName>
</protein>
<evidence type="ECO:0000256" key="4">
    <source>
        <dbReference type="ARBA" id="ARBA00022729"/>
    </source>
</evidence>
<evidence type="ECO:0000256" key="6">
    <source>
        <dbReference type="ARBA" id="ARBA00022989"/>
    </source>
</evidence>
<keyword evidence="7 12" id="KW-0472">Membrane</keyword>
<evidence type="ECO:0000256" key="12">
    <source>
        <dbReference type="SAM" id="Phobius"/>
    </source>
</evidence>
<dbReference type="GO" id="GO:0042612">
    <property type="term" value="C:MHC class I protein complex"/>
    <property type="evidence" value="ECO:0007669"/>
    <property type="project" value="UniProtKB-KW"/>
</dbReference>
<comment type="subcellular location">
    <subcellularLocation>
        <location evidence="1">Membrane</location>
        <topology evidence="1">Single-pass type I membrane protein</topology>
    </subcellularLocation>
</comment>
<feature type="region of interest" description="Disordered" evidence="11">
    <location>
        <begin position="88"/>
        <end position="107"/>
    </location>
</feature>
<keyword evidence="9" id="KW-0325">Glycoprotein</keyword>
<keyword evidence="4" id="KW-0732">Signal</keyword>
<dbReference type="InterPro" id="IPR037055">
    <property type="entry name" value="MHC_I-like_Ag-recog_sf"/>
</dbReference>
<feature type="transmembrane region" description="Helical" evidence="12">
    <location>
        <begin position="356"/>
        <end position="374"/>
    </location>
</feature>
<dbReference type="PROSITE" id="PS00290">
    <property type="entry name" value="IG_MHC"/>
    <property type="match status" value="1"/>
</dbReference>
<dbReference type="PANTHER" id="PTHR16675">
    <property type="entry name" value="MHC CLASS I-RELATED"/>
    <property type="match status" value="1"/>
</dbReference>
<keyword evidence="2" id="KW-0490">MHC I</keyword>
<proteinExistence type="inferred from homology"/>
<evidence type="ECO:0000313" key="14">
    <source>
        <dbReference type="Ensembl" id="ENSCPBP00000032799.1"/>
    </source>
</evidence>
<comment type="similarity">
    <text evidence="10">Belongs to the MHC class I family.</text>
</comment>
<organism evidence="14 15">
    <name type="scientific">Chrysemys picta bellii</name>
    <name type="common">Western painted turtle</name>
    <name type="synonym">Emys bellii</name>
    <dbReference type="NCBI Taxonomy" id="8478"/>
    <lineage>
        <taxon>Eukaryota</taxon>
        <taxon>Metazoa</taxon>
        <taxon>Chordata</taxon>
        <taxon>Craniata</taxon>
        <taxon>Vertebrata</taxon>
        <taxon>Euteleostomi</taxon>
        <taxon>Archelosauria</taxon>
        <taxon>Testudinata</taxon>
        <taxon>Testudines</taxon>
        <taxon>Cryptodira</taxon>
        <taxon>Durocryptodira</taxon>
        <taxon>Testudinoidea</taxon>
        <taxon>Emydidae</taxon>
        <taxon>Chrysemys</taxon>
    </lineage>
</organism>
<dbReference type="GO" id="GO:0002474">
    <property type="term" value="P:antigen processing and presentation of peptide antigen via MHC class I"/>
    <property type="evidence" value="ECO:0007669"/>
    <property type="project" value="UniProtKB-KW"/>
</dbReference>
<keyword evidence="6 12" id="KW-1133">Transmembrane helix</keyword>
<accession>A0A8C3II41</accession>
<dbReference type="AlphaFoldDB" id="A0A8C3II41"/>
<dbReference type="InterPro" id="IPR021109">
    <property type="entry name" value="Peptidase_aspartic_dom_sf"/>
</dbReference>
<dbReference type="Pfam" id="PF00129">
    <property type="entry name" value="MHC_I"/>
    <property type="match status" value="1"/>
</dbReference>
<dbReference type="InterPro" id="IPR036179">
    <property type="entry name" value="Ig-like_dom_sf"/>
</dbReference>
<evidence type="ECO:0000256" key="11">
    <source>
        <dbReference type="SAM" id="MobiDB-lite"/>
    </source>
</evidence>
<dbReference type="Gene3D" id="2.60.40.10">
    <property type="entry name" value="Immunoglobulins"/>
    <property type="match status" value="1"/>
</dbReference>
<dbReference type="GO" id="GO:0006955">
    <property type="term" value="P:immune response"/>
    <property type="evidence" value="ECO:0007669"/>
    <property type="project" value="TreeGrafter"/>
</dbReference>
<dbReference type="InterPro" id="IPR007110">
    <property type="entry name" value="Ig-like_dom"/>
</dbReference>
<sequence length="411" mass="45876">MNGIGTIALVDSGSAVTLFSGKLVGQNQLTRAKNTGVTCIHGTVNFYPTIPVRIEIQGNTTRVTSGVVPRLPYPVLISRDFPGFESLLSPVEPEESSNPRAETEAPTDSLTPIFAEFAPELFSSPGKPCKSRRERKADKKLGTRILAENQKASLVGRRIRSGGQETIQASEDLETIYGCYLWDDNVIQVFYQDSYDGRDFLIFDKEPMTWVAADIGAQITKRRWDVEVHDNQGWKQYLEETCRELLSQEIEYGKETLQRKVRPAARVSDRSSHDGLTTLFCKVSGFYPKDITVTWLKNGESRQQDTYSEGILPNGDRTYQTWVTMEIDPKIKAHYSCHVEHESLLEPLSISWGKEFVFITAVVLIGVIIGVVIWKKKRQVKNLGWGGSLDLLGPAHTPKDNSSTGTSVSTV</sequence>
<reference evidence="14" key="1">
    <citation type="submission" date="2025-08" db="UniProtKB">
        <authorList>
            <consortium name="Ensembl"/>
        </authorList>
    </citation>
    <scope>IDENTIFICATION</scope>
</reference>
<dbReference type="GO" id="GO:0005615">
    <property type="term" value="C:extracellular space"/>
    <property type="evidence" value="ECO:0007669"/>
    <property type="project" value="TreeGrafter"/>
</dbReference>
<evidence type="ECO:0000256" key="3">
    <source>
        <dbReference type="ARBA" id="ARBA00022692"/>
    </source>
</evidence>
<evidence type="ECO:0000313" key="15">
    <source>
        <dbReference type="Proteomes" id="UP000694380"/>
    </source>
</evidence>
<keyword evidence="8" id="KW-1015">Disulfide bond</keyword>
<dbReference type="PRINTS" id="PR01638">
    <property type="entry name" value="MHCCLASSI"/>
</dbReference>
<dbReference type="GeneTree" id="ENSGT01120000271828"/>
<dbReference type="SUPFAM" id="SSF54452">
    <property type="entry name" value="MHC antigen-recognition domain"/>
    <property type="match status" value="1"/>
</dbReference>
<dbReference type="GO" id="GO:0009897">
    <property type="term" value="C:external side of plasma membrane"/>
    <property type="evidence" value="ECO:0007669"/>
    <property type="project" value="TreeGrafter"/>
</dbReference>
<dbReference type="InterPro" id="IPR003006">
    <property type="entry name" value="Ig/MHC_CS"/>
</dbReference>
<dbReference type="PANTHER" id="PTHR16675:SF242">
    <property type="entry name" value="MAJOR HISTOCOMPATIBILITY COMPLEX CLASS I-RELATED GENE PROTEIN"/>
    <property type="match status" value="1"/>
</dbReference>
<evidence type="ECO:0000256" key="1">
    <source>
        <dbReference type="ARBA" id="ARBA00004479"/>
    </source>
</evidence>
<dbReference type="InterPro" id="IPR003597">
    <property type="entry name" value="Ig_C1-set"/>
</dbReference>
<dbReference type="Ensembl" id="ENSCPBT00000038582.1">
    <property type="protein sequence ID" value="ENSCPBP00000032799.1"/>
    <property type="gene ID" value="ENSCPBG00000023002.1"/>
</dbReference>
<dbReference type="SUPFAM" id="SSF50630">
    <property type="entry name" value="Acid proteases"/>
    <property type="match status" value="1"/>
</dbReference>
<dbReference type="Pfam" id="PF07654">
    <property type="entry name" value="C1-set"/>
    <property type="match status" value="1"/>
</dbReference>
<evidence type="ECO:0000259" key="13">
    <source>
        <dbReference type="PROSITE" id="PS50835"/>
    </source>
</evidence>
<dbReference type="SMART" id="SM00407">
    <property type="entry name" value="IGc1"/>
    <property type="match status" value="1"/>
</dbReference>
<dbReference type="Gene3D" id="3.30.500.10">
    <property type="entry name" value="MHC class I-like antigen recognition-like"/>
    <property type="match status" value="1"/>
</dbReference>
<dbReference type="FunFam" id="2.60.40.10:FF:000204">
    <property type="entry name" value="Major histocompatibility complex, class I-related protein"/>
    <property type="match status" value="1"/>
</dbReference>
<feature type="domain" description="Ig-like" evidence="13">
    <location>
        <begin position="263"/>
        <end position="351"/>
    </location>
</feature>
<evidence type="ECO:0000256" key="8">
    <source>
        <dbReference type="ARBA" id="ARBA00023157"/>
    </source>
</evidence>
<name>A0A8C3II41_CHRPI</name>
<dbReference type="InterPro" id="IPR001039">
    <property type="entry name" value="MHC_I_a_a1/a2"/>
</dbReference>
<dbReference type="InterPro" id="IPR050208">
    <property type="entry name" value="MHC_class-I_related"/>
</dbReference>
<dbReference type="CDD" id="cd00303">
    <property type="entry name" value="retropepsin_like"/>
    <property type="match status" value="1"/>
</dbReference>